<evidence type="ECO:0000256" key="1">
    <source>
        <dbReference type="SAM" id="MobiDB-lite"/>
    </source>
</evidence>
<protein>
    <submittedName>
        <fullName evidence="2">Portal</fullName>
    </submittedName>
</protein>
<sequence length="536" mass="61136">MAKPLKFRYSGIPKIKIPKNDNDFVNSANAMAIIDKYLPSILQKHKANREKIKYLYNYAFGDQDISEKKRLYNKDAANNNQIIENHAFRQVSFKTGFITSEKRDYAHKSDSHSNDTIFLDRYLTDCNFYSKDKDIKEFAFATGIATSYQCPRTDIITEDVDLQSKELKYRYKKKDEGFDIETESPVSFDVVDPADNFVVYSSIRGEVPLFCISLVQVEKKDSSDYSDTEFDYELYIETRYARFKTRCSKSFGLYAEENLKLEVEKTFHDMPMVEHYYNRKRLGLVELNRALFNSINTVVSNVTDMIVDGANVILVFKNTDIDQSTIDDMKNKGAIILHDVQDNVNQSEAKLDVIRIEIPFDGLNSFYEERLTQAYDIAGVPLASGNVTSGGDTGQARLLGGGWNNAYIIIKNDITSFLECDYTVLKSFLKICKLVPNCPIKDLAASQIDIKYHINQSDNLLVKAQSISQLYQVNMPKEEILKATGLFSDICTVANKWEQVDRLAKENKLKSANADTNKSVDNNVDTNSKQDNTSKE</sequence>
<evidence type="ECO:0000313" key="2">
    <source>
        <dbReference type="EMBL" id="DAD73897.1"/>
    </source>
</evidence>
<feature type="region of interest" description="Disordered" evidence="1">
    <location>
        <begin position="511"/>
        <end position="536"/>
    </location>
</feature>
<dbReference type="InterPro" id="IPR021145">
    <property type="entry name" value="Portal_protein_SPP1_Gp6-like"/>
</dbReference>
<dbReference type="Pfam" id="PF05133">
    <property type="entry name" value="SPP1_portal"/>
    <property type="match status" value="1"/>
</dbReference>
<name>A0A8S5LV49_9CAUD</name>
<organism evidence="2">
    <name type="scientific">Siphoviridae sp. ctFn287</name>
    <dbReference type="NCBI Taxonomy" id="2826215"/>
    <lineage>
        <taxon>Viruses</taxon>
        <taxon>Duplodnaviria</taxon>
        <taxon>Heunggongvirae</taxon>
        <taxon>Uroviricota</taxon>
        <taxon>Caudoviricetes</taxon>
    </lineage>
</organism>
<feature type="compositionally biased region" description="Polar residues" evidence="1">
    <location>
        <begin position="513"/>
        <end position="536"/>
    </location>
</feature>
<reference evidence="2" key="1">
    <citation type="journal article" date="2021" name="Proc. Natl. Acad. Sci. U.S.A.">
        <title>A Catalog of Tens of Thousands of Viruses from Human Metagenomes Reveals Hidden Associations with Chronic Diseases.</title>
        <authorList>
            <person name="Tisza M.J."/>
            <person name="Buck C.B."/>
        </authorList>
    </citation>
    <scope>NUCLEOTIDE SEQUENCE</scope>
    <source>
        <strain evidence="2">CtFn287</strain>
    </source>
</reference>
<accession>A0A8S5LV49</accession>
<dbReference type="EMBL" id="BK014748">
    <property type="protein sequence ID" value="DAD73897.1"/>
    <property type="molecule type" value="Genomic_DNA"/>
</dbReference>
<proteinExistence type="predicted"/>